<dbReference type="Pfam" id="PF01081">
    <property type="entry name" value="Aldolase"/>
    <property type="match status" value="1"/>
</dbReference>
<evidence type="ECO:0000256" key="3">
    <source>
        <dbReference type="ARBA" id="ARBA00011233"/>
    </source>
</evidence>
<name>A0A254N4L1_9BURK</name>
<dbReference type="Proteomes" id="UP000197446">
    <property type="component" value="Unassembled WGS sequence"/>
</dbReference>
<dbReference type="Gene3D" id="3.20.20.70">
    <property type="entry name" value="Aldolase class I"/>
    <property type="match status" value="1"/>
</dbReference>
<dbReference type="AlphaFoldDB" id="A0A254N4L1"/>
<dbReference type="PANTHER" id="PTHR30246">
    <property type="entry name" value="2-KETO-3-DEOXY-6-PHOSPHOGLUCONATE ALDOLASE"/>
    <property type="match status" value="1"/>
</dbReference>
<evidence type="ECO:0000313" key="7">
    <source>
        <dbReference type="Proteomes" id="UP000197446"/>
    </source>
</evidence>
<dbReference type="NCBIfam" id="NF006600">
    <property type="entry name" value="PRK09140.1"/>
    <property type="match status" value="1"/>
</dbReference>
<dbReference type="PANTHER" id="PTHR30246:SF1">
    <property type="entry name" value="2-DEHYDRO-3-DEOXY-6-PHOSPHOGALACTONATE ALDOLASE-RELATED"/>
    <property type="match status" value="1"/>
</dbReference>
<dbReference type="InterPro" id="IPR013785">
    <property type="entry name" value="Aldolase_TIM"/>
</dbReference>
<gene>
    <name evidence="6" type="ORF">CDO81_25090</name>
</gene>
<organism evidence="6 7">
    <name type="scientific">Roseateles puraquae</name>
    <dbReference type="NCBI Taxonomy" id="431059"/>
    <lineage>
        <taxon>Bacteria</taxon>
        <taxon>Pseudomonadati</taxon>
        <taxon>Pseudomonadota</taxon>
        <taxon>Betaproteobacteria</taxon>
        <taxon>Burkholderiales</taxon>
        <taxon>Sphaerotilaceae</taxon>
        <taxon>Roseateles</taxon>
    </lineage>
</organism>
<comment type="pathway">
    <text evidence="1">Carbohydrate acid metabolism.</text>
</comment>
<reference evidence="6 7" key="1">
    <citation type="journal article" date="2007" name="Int. J. Syst. Evol. Microbiol.">
        <title>Description of Pelomonas aquatica sp. nov. and Pelomonas puraquae sp. nov., isolated from industrial and haemodialysis water.</title>
        <authorList>
            <person name="Gomila M."/>
            <person name="Bowien B."/>
            <person name="Falsen E."/>
            <person name="Moore E.R."/>
            <person name="Lalucat J."/>
        </authorList>
    </citation>
    <scope>NUCLEOTIDE SEQUENCE [LARGE SCALE GENOMIC DNA]</scope>
    <source>
        <strain evidence="6 7">CCUG 52769</strain>
    </source>
</reference>
<dbReference type="InterPro" id="IPR000887">
    <property type="entry name" value="Aldlse_KDPG_KHG"/>
</dbReference>
<comment type="caution">
    <text evidence="6">The sequence shown here is derived from an EMBL/GenBank/DDBJ whole genome shotgun (WGS) entry which is preliminary data.</text>
</comment>
<keyword evidence="5" id="KW-0119">Carbohydrate metabolism</keyword>
<comment type="similarity">
    <text evidence="2">Belongs to the KHG/KDPG aldolase family.</text>
</comment>
<dbReference type="EMBL" id="NISI01000017">
    <property type="protein sequence ID" value="OWR00575.1"/>
    <property type="molecule type" value="Genomic_DNA"/>
</dbReference>
<evidence type="ECO:0000256" key="5">
    <source>
        <dbReference type="ARBA" id="ARBA00023277"/>
    </source>
</evidence>
<dbReference type="GO" id="GO:0016829">
    <property type="term" value="F:lyase activity"/>
    <property type="evidence" value="ECO:0007669"/>
    <property type="project" value="UniProtKB-KW"/>
</dbReference>
<protein>
    <submittedName>
        <fullName evidence="6">2-dehydro-3-deoxy-6-phosphogalactonate aldolase</fullName>
    </submittedName>
</protein>
<evidence type="ECO:0000256" key="1">
    <source>
        <dbReference type="ARBA" id="ARBA00004761"/>
    </source>
</evidence>
<proteinExistence type="inferred from homology"/>
<accession>A0A254N4L1</accession>
<evidence type="ECO:0000256" key="4">
    <source>
        <dbReference type="ARBA" id="ARBA00023239"/>
    </source>
</evidence>
<comment type="subunit">
    <text evidence="3">Homotrimer.</text>
</comment>
<evidence type="ECO:0000256" key="2">
    <source>
        <dbReference type="ARBA" id="ARBA00006906"/>
    </source>
</evidence>
<dbReference type="OrthoDB" id="8590323at2"/>
<dbReference type="RefSeq" id="WP_088485996.1">
    <property type="nucleotide sequence ID" value="NZ_NISI01000017.1"/>
</dbReference>
<sequence length="205" mass="21380">MLHQALQQLPLVAILRGVQPDDVEAVADSLYHEGFRVIEVPLNSPQALESIARLARRMPADALIGAGTVLSADAVRDVQVAGGRLIVMPHADVAVIRVAKARGMACVPGAATPTEAFAALQAGADALKLFPAELVTPPVLKAMRAVLPRELKLLPVGGITPDTMAPYRKAGAAGFGLGSALYAPGMTADEVGRRARAFAEAWQHG</sequence>
<evidence type="ECO:0000313" key="6">
    <source>
        <dbReference type="EMBL" id="OWR00575.1"/>
    </source>
</evidence>
<keyword evidence="4" id="KW-0456">Lyase</keyword>
<dbReference type="CDD" id="cd00452">
    <property type="entry name" value="KDPG_aldolase"/>
    <property type="match status" value="1"/>
</dbReference>
<dbReference type="SUPFAM" id="SSF51569">
    <property type="entry name" value="Aldolase"/>
    <property type="match status" value="1"/>
</dbReference>
<keyword evidence="7" id="KW-1185">Reference proteome</keyword>